<dbReference type="PROSITE" id="PS51762">
    <property type="entry name" value="GH16_2"/>
    <property type="match status" value="1"/>
</dbReference>
<dbReference type="Pfam" id="PF26113">
    <property type="entry name" value="GH16_XgeA"/>
    <property type="match status" value="1"/>
</dbReference>
<dbReference type="SUPFAM" id="SSF49899">
    <property type="entry name" value="Concanavalin A-like lectins/glucanases"/>
    <property type="match status" value="1"/>
</dbReference>
<dbReference type="InterPro" id="IPR013320">
    <property type="entry name" value="ConA-like_dom_sf"/>
</dbReference>
<keyword evidence="1" id="KW-0732">Signal</keyword>
<feature type="signal peptide" evidence="1">
    <location>
        <begin position="1"/>
        <end position="18"/>
    </location>
</feature>
<gene>
    <name evidence="3" type="ORF">PG993_013605</name>
</gene>
<organism evidence="3 4">
    <name type="scientific">Apiospora rasikravindrae</name>
    <dbReference type="NCBI Taxonomy" id="990691"/>
    <lineage>
        <taxon>Eukaryota</taxon>
        <taxon>Fungi</taxon>
        <taxon>Dikarya</taxon>
        <taxon>Ascomycota</taxon>
        <taxon>Pezizomycotina</taxon>
        <taxon>Sordariomycetes</taxon>
        <taxon>Xylariomycetidae</taxon>
        <taxon>Amphisphaeriales</taxon>
        <taxon>Apiosporaceae</taxon>
        <taxon>Apiospora</taxon>
    </lineage>
</organism>
<feature type="domain" description="GH16" evidence="2">
    <location>
        <begin position="15"/>
        <end position="306"/>
    </location>
</feature>
<dbReference type="PANTHER" id="PTHR10963:SF60">
    <property type="entry name" value="GRAM-NEGATIVE BACTERIA-BINDING PROTEIN 1-RELATED"/>
    <property type="match status" value="1"/>
</dbReference>
<proteinExistence type="predicted"/>
<comment type="caution">
    <text evidence="3">The sequence shown here is derived from an EMBL/GenBank/DDBJ whole genome shotgun (WGS) entry which is preliminary data.</text>
</comment>
<dbReference type="InterPro" id="IPR050546">
    <property type="entry name" value="Glycosyl_Hydrlase_16"/>
</dbReference>
<dbReference type="PANTHER" id="PTHR10963">
    <property type="entry name" value="GLYCOSYL HYDROLASE-RELATED"/>
    <property type="match status" value="1"/>
</dbReference>
<protein>
    <submittedName>
        <fullName evidence="3">Endo-1 3-beta-glucanase</fullName>
    </submittedName>
</protein>
<accession>A0ABR1RYK4</accession>
<sequence length="359" mass="39098">MWSHTLLALAPLVGSSLAWAPPSYSGFNLRWTDAFGGNSGASPDTGNWNIITGDLSVNNELETWCYVLMLPSSYPLATFAYINSSSSRNLQLSGGNTLQIVPWKGGGTHGWTSGRIESKYTFTPAGGVVTRVEASIRFGSNPISAKQGLWPAFWMLGNSIRNGVQWPGCGELDIMETVNGLLTGYGTVHCDRAPGGICQETQGLGKSIGIPNQEFHTWRLEWDLTSNNWQSQSIKWFLDGQAYHTLTGGDIGNQNVWNTLAHSPMFFILNMAVGGGWPGNPNGATQDGYGAMMEVGYVAHYQRNNMAVMQFTKGNNSSTSTDYPNTDEPVAPEMMTLLDKEAPSISTNTITRMARLFRS</sequence>
<evidence type="ECO:0000259" key="2">
    <source>
        <dbReference type="PROSITE" id="PS51762"/>
    </source>
</evidence>
<evidence type="ECO:0000313" key="4">
    <source>
        <dbReference type="Proteomes" id="UP001444661"/>
    </source>
</evidence>
<feature type="chain" id="PRO_5047048854" evidence="1">
    <location>
        <begin position="19"/>
        <end position="359"/>
    </location>
</feature>
<dbReference type="Proteomes" id="UP001444661">
    <property type="component" value="Unassembled WGS sequence"/>
</dbReference>
<evidence type="ECO:0000256" key="1">
    <source>
        <dbReference type="SAM" id="SignalP"/>
    </source>
</evidence>
<evidence type="ECO:0000313" key="3">
    <source>
        <dbReference type="EMBL" id="KAK8022838.1"/>
    </source>
</evidence>
<dbReference type="CDD" id="cd02182">
    <property type="entry name" value="GH16_Strep_laminarinase_like"/>
    <property type="match status" value="1"/>
</dbReference>
<dbReference type="Gene3D" id="2.60.120.200">
    <property type="match status" value="1"/>
</dbReference>
<dbReference type="InterPro" id="IPR000757">
    <property type="entry name" value="Beta-glucanase-like"/>
</dbReference>
<dbReference type="EMBL" id="JAQQWK010000012">
    <property type="protein sequence ID" value="KAK8022838.1"/>
    <property type="molecule type" value="Genomic_DNA"/>
</dbReference>
<keyword evidence="4" id="KW-1185">Reference proteome</keyword>
<reference evidence="3 4" key="1">
    <citation type="submission" date="2023-01" db="EMBL/GenBank/DDBJ databases">
        <title>Analysis of 21 Apiospora genomes using comparative genomics revels a genus with tremendous synthesis potential of carbohydrate active enzymes and secondary metabolites.</title>
        <authorList>
            <person name="Sorensen T."/>
        </authorList>
    </citation>
    <scope>NUCLEOTIDE SEQUENCE [LARGE SCALE GENOMIC DNA]</scope>
    <source>
        <strain evidence="3 4">CBS 33761</strain>
    </source>
</reference>
<name>A0ABR1RYK4_9PEZI</name>